<dbReference type="InterPro" id="IPR050361">
    <property type="entry name" value="MPP/UQCRC_Complex"/>
</dbReference>
<evidence type="ECO:0000259" key="1">
    <source>
        <dbReference type="Pfam" id="PF00675"/>
    </source>
</evidence>
<dbReference type="PANTHER" id="PTHR11851">
    <property type="entry name" value="METALLOPROTEASE"/>
    <property type="match status" value="1"/>
</dbReference>
<protein>
    <recommendedName>
        <fullName evidence="1">Peptidase M16 N-terminal domain-containing protein</fullName>
    </recommendedName>
</protein>
<evidence type="ECO:0000313" key="3">
    <source>
        <dbReference type="Proteomes" id="UP001549921"/>
    </source>
</evidence>
<name>A0ABD0SLW0_LOXSC</name>
<proteinExistence type="predicted"/>
<accession>A0ABD0SLW0</accession>
<dbReference type="InterPro" id="IPR011765">
    <property type="entry name" value="Pept_M16_N"/>
</dbReference>
<feature type="domain" description="Peptidase M16 N-terminal" evidence="1">
    <location>
        <begin position="50"/>
        <end position="193"/>
    </location>
</feature>
<reference evidence="2 3" key="1">
    <citation type="submission" date="2024-06" db="EMBL/GenBank/DDBJ databases">
        <title>A chromosome-level genome assembly of beet webworm, Loxostege sticticalis.</title>
        <authorList>
            <person name="Zhang Y."/>
        </authorList>
    </citation>
    <scope>NUCLEOTIDE SEQUENCE [LARGE SCALE GENOMIC DNA]</scope>
    <source>
        <strain evidence="2">AQ028</strain>
        <tissue evidence="2">Male pupae</tissue>
    </source>
</reference>
<dbReference type="AlphaFoldDB" id="A0ABD0SLW0"/>
<comment type="caution">
    <text evidence="2">The sequence shown here is derived from an EMBL/GenBank/DDBJ whole genome shotgun (WGS) entry which is preliminary data.</text>
</comment>
<dbReference type="Pfam" id="PF00675">
    <property type="entry name" value="Peptidase_M16"/>
    <property type="match status" value="1"/>
</dbReference>
<sequence>MMHKLSGPFYKRFLARQFSVGRNDRSTCWPKPDYGPMEVMRSDLMNGIKVASAKPLGAQIGACTIMYQAGSRYEWDDQLGASHFLRAASSGSGCGYSSYMKSRFLQQCGAFLTCTSDRQSIAYTLRCPVSMFPDLKNILLDAAARCCYHQWELDDRKPLIRDDLVRRTPEQIVMDLIQRAAFGGPLGNSVFCEEDRIDGMTQDSLVCFAQTNFKTVRCTVGSVGVPFEETLKMAERIELRRERPPDPCTPLSFFKSGYEYHDLGAGSDTWIALAVPGCSSCDISCLLKHCIVASACGTGHIQVGQHDMDRTPQPPLGLMAGNDIYTEYKAFNISYFDLGIFGVLARTRACSAKQVALSAAEFLAHVGDLNFRQIDVGKRRLKVSLALHDEDCVKVSEGLALQLANNLQIDSAKNSMCMVDMTPPDEVCATAKMLSAKSGCMSVAVVGDIGVVPEGRELLCGF</sequence>
<dbReference type="SUPFAM" id="SSF63411">
    <property type="entry name" value="LuxS/MPP-like metallohydrolase"/>
    <property type="match status" value="1"/>
</dbReference>
<organism evidence="2 3">
    <name type="scientific">Loxostege sticticalis</name>
    <name type="common">Beet webworm moth</name>
    <dbReference type="NCBI Taxonomy" id="481309"/>
    <lineage>
        <taxon>Eukaryota</taxon>
        <taxon>Metazoa</taxon>
        <taxon>Ecdysozoa</taxon>
        <taxon>Arthropoda</taxon>
        <taxon>Hexapoda</taxon>
        <taxon>Insecta</taxon>
        <taxon>Pterygota</taxon>
        <taxon>Neoptera</taxon>
        <taxon>Endopterygota</taxon>
        <taxon>Lepidoptera</taxon>
        <taxon>Glossata</taxon>
        <taxon>Ditrysia</taxon>
        <taxon>Pyraloidea</taxon>
        <taxon>Crambidae</taxon>
        <taxon>Pyraustinae</taxon>
        <taxon>Loxostege</taxon>
    </lineage>
</organism>
<dbReference type="PANTHER" id="PTHR11851:SF226">
    <property type="entry name" value="CYTOCHROME B-C1 COMPLEX SUBUNIT 2, MITOCHONDRIAL"/>
    <property type="match status" value="1"/>
</dbReference>
<dbReference type="InterPro" id="IPR011249">
    <property type="entry name" value="Metalloenz_LuxS/M16"/>
</dbReference>
<dbReference type="EMBL" id="JBEDNZ010000018">
    <property type="protein sequence ID" value="KAL0820826.1"/>
    <property type="molecule type" value="Genomic_DNA"/>
</dbReference>
<dbReference type="Gene3D" id="3.30.830.10">
    <property type="entry name" value="Metalloenzyme, LuxS/M16 peptidase-like"/>
    <property type="match status" value="2"/>
</dbReference>
<gene>
    <name evidence="2" type="ORF">ABMA28_005501</name>
</gene>
<evidence type="ECO:0000313" key="2">
    <source>
        <dbReference type="EMBL" id="KAL0820826.1"/>
    </source>
</evidence>
<dbReference type="Proteomes" id="UP001549921">
    <property type="component" value="Unassembled WGS sequence"/>
</dbReference>